<reference evidence="3" key="1">
    <citation type="journal article" date="2019" name="Int. J. Syst. Evol. Microbiol.">
        <title>The Global Catalogue of Microorganisms (GCM) 10K type strain sequencing project: providing services to taxonomists for standard genome sequencing and annotation.</title>
        <authorList>
            <consortium name="The Broad Institute Genomics Platform"/>
            <consortium name="The Broad Institute Genome Sequencing Center for Infectious Disease"/>
            <person name="Wu L."/>
            <person name="Ma J."/>
        </authorList>
    </citation>
    <scope>NUCLEOTIDE SEQUENCE [LARGE SCALE GENOMIC DNA]</scope>
    <source>
        <strain evidence="3">CGMCC 4.1641</strain>
    </source>
</reference>
<keyword evidence="1" id="KW-0812">Transmembrane</keyword>
<accession>A0ABV8SBV9</accession>
<evidence type="ECO:0000313" key="2">
    <source>
        <dbReference type="EMBL" id="MFC4304457.1"/>
    </source>
</evidence>
<evidence type="ECO:0000256" key="1">
    <source>
        <dbReference type="SAM" id="Phobius"/>
    </source>
</evidence>
<keyword evidence="3" id="KW-1185">Reference proteome</keyword>
<keyword evidence="1" id="KW-0472">Membrane</keyword>
<evidence type="ECO:0000313" key="3">
    <source>
        <dbReference type="Proteomes" id="UP001595755"/>
    </source>
</evidence>
<gene>
    <name evidence="2" type="ORF">ACFO1S_13595</name>
</gene>
<proteinExistence type="predicted"/>
<dbReference type="Proteomes" id="UP001595755">
    <property type="component" value="Unassembled WGS sequence"/>
</dbReference>
<keyword evidence="1" id="KW-1133">Transmembrane helix</keyword>
<dbReference type="EMBL" id="JBHSED010000023">
    <property type="protein sequence ID" value="MFC4304457.1"/>
    <property type="molecule type" value="Genomic_DNA"/>
</dbReference>
<name>A0ABV8SBV9_9BACL</name>
<feature type="transmembrane region" description="Helical" evidence="1">
    <location>
        <begin position="54"/>
        <end position="79"/>
    </location>
</feature>
<organism evidence="2 3">
    <name type="scientific">Cohnella boryungensis</name>
    <dbReference type="NCBI Taxonomy" id="768479"/>
    <lineage>
        <taxon>Bacteria</taxon>
        <taxon>Bacillati</taxon>
        <taxon>Bacillota</taxon>
        <taxon>Bacilli</taxon>
        <taxon>Bacillales</taxon>
        <taxon>Paenibacillaceae</taxon>
        <taxon>Cohnella</taxon>
    </lineage>
</organism>
<protein>
    <submittedName>
        <fullName evidence="2">Uncharacterized protein</fullName>
    </submittedName>
</protein>
<sequence>MLLLLVAGVFVSIACATVVGTGSVSPAARSLSFVTATIGTTLGLTAGSVVSSLGASAVAASSAGLILGSLTVIAGNAAIRRRIRSGKAHRHL</sequence>
<dbReference type="RefSeq" id="WP_204604834.1">
    <property type="nucleotide sequence ID" value="NZ_JBHSED010000023.1"/>
</dbReference>
<comment type="caution">
    <text evidence="2">The sequence shown here is derived from an EMBL/GenBank/DDBJ whole genome shotgun (WGS) entry which is preliminary data.</text>
</comment>